<dbReference type="AlphaFoldDB" id="A0A150SSX7"/>
<dbReference type="Gene3D" id="3.30.1360.110">
    <property type="entry name" value="Domain 2, Phosphonoacetate Hydrolase"/>
    <property type="match status" value="1"/>
</dbReference>
<name>A0A150SSX7_SORCE</name>
<dbReference type="NCBIfam" id="TIGR02335">
    <property type="entry name" value="hydr_PhnA"/>
    <property type="match status" value="1"/>
</dbReference>
<dbReference type="Gene3D" id="3.40.720.10">
    <property type="entry name" value="Alkaline Phosphatase, subunit A"/>
    <property type="match status" value="1"/>
</dbReference>
<evidence type="ECO:0000313" key="1">
    <source>
        <dbReference type="EMBL" id="KYF97310.1"/>
    </source>
</evidence>
<sequence>MIDLCDRRYALPARKTVVFCVDGCAPEYLDQALADGLMPRLAATLAGGGLYVRGRGQIPSFTNPNNVSIVTGQPARVHGISGNYYFDADSGEEVPMNDPRFLRVPTLFERMEQAGVRTLCITAKDKLRALLGACREGGPRPISLSAEKAHEQALPEHGIASITAAVGRENPSIYDWDISHYAMEMGLALHERVSATLLYVSLTDYVQHKEPPRGPMSDRFYARFDALFGAYLDAGFVCGITADHGMNDKTAPDGSPNVRYLEDALREAGLSGFRVLLPITDPYVVHHGALGSYATVYACASTQPRAAEVLARLPGVELVLPRDEAARRFALPPDRIGDLVVLGDRSTVLGKSAAYHDLSAVQRGLRSHGGLHEADVPILASHPLRSEERARLLGADADADAASGRPCALSNADVFDLLLNRLSIAAA</sequence>
<keyword evidence="1" id="KW-0378">Hydrolase</keyword>
<dbReference type="EMBL" id="JEMC01001428">
    <property type="protein sequence ID" value="KYF97310.1"/>
    <property type="molecule type" value="Genomic_DNA"/>
</dbReference>
<comment type="caution">
    <text evidence="1">The sequence shown here is derived from an EMBL/GenBank/DDBJ whole genome shotgun (WGS) entry which is preliminary data.</text>
</comment>
<dbReference type="InterPro" id="IPR023116">
    <property type="entry name" value="Phosphonoacetate_hydro_insert"/>
</dbReference>
<organism evidence="1 2">
    <name type="scientific">Sorangium cellulosum</name>
    <name type="common">Polyangium cellulosum</name>
    <dbReference type="NCBI Taxonomy" id="56"/>
    <lineage>
        <taxon>Bacteria</taxon>
        <taxon>Pseudomonadati</taxon>
        <taxon>Myxococcota</taxon>
        <taxon>Polyangia</taxon>
        <taxon>Polyangiales</taxon>
        <taxon>Polyangiaceae</taxon>
        <taxon>Sorangium</taxon>
    </lineage>
</organism>
<dbReference type="PANTHER" id="PTHR10151:SF120">
    <property type="entry name" value="BIS(5'-ADENOSYL)-TRIPHOSPHATASE"/>
    <property type="match status" value="1"/>
</dbReference>
<dbReference type="GO" id="GO:0047400">
    <property type="term" value="F:phosphonoacetate hydrolase activity"/>
    <property type="evidence" value="ECO:0007669"/>
    <property type="project" value="InterPro"/>
</dbReference>
<dbReference type="Proteomes" id="UP000075515">
    <property type="component" value="Unassembled WGS sequence"/>
</dbReference>
<evidence type="ECO:0000313" key="2">
    <source>
        <dbReference type="Proteomes" id="UP000075515"/>
    </source>
</evidence>
<gene>
    <name evidence="1" type="ORF">BE18_05030</name>
</gene>
<dbReference type="InterPro" id="IPR012710">
    <property type="entry name" value="Phosphonoacetate_hydro"/>
</dbReference>
<dbReference type="InterPro" id="IPR017850">
    <property type="entry name" value="Alkaline_phosphatase_core_sf"/>
</dbReference>
<dbReference type="PANTHER" id="PTHR10151">
    <property type="entry name" value="ECTONUCLEOTIDE PYROPHOSPHATASE/PHOSPHODIESTERASE"/>
    <property type="match status" value="1"/>
</dbReference>
<proteinExistence type="predicted"/>
<dbReference type="InterPro" id="IPR002591">
    <property type="entry name" value="Phosphodiest/P_Trfase"/>
</dbReference>
<accession>A0A150SSX7</accession>
<dbReference type="Pfam" id="PF01663">
    <property type="entry name" value="Phosphodiest"/>
    <property type="match status" value="1"/>
</dbReference>
<protein>
    <submittedName>
        <fullName evidence="1">Phosphonoacetate hydrolase</fullName>
    </submittedName>
</protein>
<dbReference type="SUPFAM" id="SSF53649">
    <property type="entry name" value="Alkaline phosphatase-like"/>
    <property type="match status" value="1"/>
</dbReference>
<reference evidence="1 2" key="1">
    <citation type="submission" date="2014-02" db="EMBL/GenBank/DDBJ databases">
        <title>The small core and large imbalanced accessory genome model reveals a collaborative survival strategy of Sorangium cellulosum strains in nature.</title>
        <authorList>
            <person name="Han K."/>
            <person name="Peng R."/>
            <person name="Blom J."/>
            <person name="Li Y.-Z."/>
        </authorList>
    </citation>
    <scope>NUCLEOTIDE SEQUENCE [LARGE SCALE GENOMIC DNA]</scope>
    <source>
        <strain evidence="1 2">So0149</strain>
    </source>
</reference>